<dbReference type="Gene3D" id="3.40.50.1000">
    <property type="entry name" value="HAD superfamily/HAD-like"/>
    <property type="match status" value="1"/>
</dbReference>
<dbReference type="EMBL" id="MFVE01000002">
    <property type="protein sequence ID" value="OGI95736.1"/>
    <property type="molecule type" value="Genomic_DNA"/>
</dbReference>
<evidence type="ECO:0000313" key="1">
    <source>
        <dbReference type="EMBL" id="OGI95736.1"/>
    </source>
</evidence>
<dbReference type="AlphaFoldDB" id="A0A1F6XNL7"/>
<gene>
    <name evidence="1" type="ORF">A2917_00240</name>
</gene>
<dbReference type="Pfam" id="PF08282">
    <property type="entry name" value="Hydrolase_3"/>
    <property type="match status" value="1"/>
</dbReference>
<dbReference type="InterPro" id="IPR036412">
    <property type="entry name" value="HAD-like_sf"/>
</dbReference>
<protein>
    <submittedName>
        <fullName evidence="1">Uncharacterized protein</fullName>
    </submittedName>
</protein>
<dbReference type="InterPro" id="IPR043169">
    <property type="entry name" value="PMM_cap"/>
</dbReference>
<reference evidence="1 2" key="1">
    <citation type="journal article" date="2016" name="Nat. Commun.">
        <title>Thousands of microbial genomes shed light on interconnected biogeochemical processes in an aquifer system.</title>
        <authorList>
            <person name="Anantharaman K."/>
            <person name="Brown C.T."/>
            <person name="Hug L.A."/>
            <person name="Sharon I."/>
            <person name="Castelle C.J."/>
            <person name="Probst A.J."/>
            <person name="Thomas B.C."/>
            <person name="Singh A."/>
            <person name="Wilkins M.J."/>
            <person name="Karaoz U."/>
            <person name="Brodie E.L."/>
            <person name="Williams K.H."/>
            <person name="Hubbard S.S."/>
            <person name="Banfield J.F."/>
        </authorList>
    </citation>
    <scope>NUCLEOTIDE SEQUENCE [LARGE SCALE GENOMIC DNA]</scope>
</reference>
<dbReference type="InterPro" id="IPR023214">
    <property type="entry name" value="HAD_sf"/>
</dbReference>
<dbReference type="STRING" id="1801780.A2917_00240"/>
<evidence type="ECO:0000313" key="2">
    <source>
        <dbReference type="Proteomes" id="UP000178104"/>
    </source>
</evidence>
<proteinExistence type="predicted"/>
<sequence>MKILNLKKLQQKDLIVFDLDGTIIRTKSPMEADMSRLMAKLLVAKKVAIIGGGKYSIFQELFLRKLKCSKELLKKLFLFPTTATAFYRYSSGWKKVYALHLTVSESKKITKAFKDVFKEIGYEHPQKTYGKIIEHRGTQISFSVYGQDLVAELGDKGVKMKEEWSRNNFKLKMKIAGLLSKKLPDLEVHAAGFTTIDITKKGINKAYGIHQIEKHLKIPINKMLFIGDAIFPGGNDYAVVKTGVDHLQVKGPEETKAIIKRIL</sequence>
<organism evidence="1 2">
    <name type="scientific">Candidatus Nomurabacteria bacterium RIFCSPLOWO2_01_FULL_42_17</name>
    <dbReference type="NCBI Taxonomy" id="1801780"/>
    <lineage>
        <taxon>Bacteria</taxon>
        <taxon>Candidatus Nomuraibacteriota</taxon>
    </lineage>
</organism>
<dbReference type="SUPFAM" id="SSF56784">
    <property type="entry name" value="HAD-like"/>
    <property type="match status" value="1"/>
</dbReference>
<dbReference type="NCBIfam" id="TIGR01484">
    <property type="entry name" value="HAD-SF-IIB"/>
    <property type="match status" value="1"/>
</dbReference>
<dbReference type="GO" id="GO:0016791">
    <property type="term" value="F:phosphatase activity"/>
    <property type="evidence" value="ECO:0007669"/>
    <property type="project" value="UniProtKB-ARBA"/>
</dbReference>
<comment type="caution">
    <text evidence="1">The sequence shown here is derived from an EMBL/GenBank/DDBJ whole genome shotgun (WGS) entry which is preliminary data.</text>
</comment>
<dbReference type="Gene3D" id="3.30.1240.20">
    <property type="match status" value="1"/>
</dbReference>
<dbReference type="GO" id="GO:0009298">
    <property type="term" value="P:GDP-mannose biosynthetic process"/>
    <property type="evidence" value="ECO:0007669"/>
    <property type="project" value="UniProtKB-UniPathway"/>
</dbReference>
<name>A0A1F6XNL7_9BACT</name>
<accession>A0A1F6XNL7</accession>
<dbReference type="Proteomes" id="UP000178104">
    <property type="component" value="Unassembled WGS sequence"/>
</dbReference>
<dbReference type="UniPathway" id="UPA00126">
    <property type="reaction ID" value="UER00424"/>
</dbReference>
<dbReference type="InterPro" id="IPR006379">
    <property type="entry name" value="HAD-SF_hydro_IIB"/>
</dbReference>